<dbReference type="GO" id="GO:0005506">
    <property type="term" value="F:iron ion binding"/>
    <property type="evidence" value="ECO:0007669"/>
    <property type="project" value="InterPro"/>
</dbReference>
<evidence type="ECO:0000313" key="2">
    <source>
        <dbReference type="EMBL" id="ACM29031.1"/>
    </source>
</evidence>
<dbReference type="HOGENOM" id="CLU_106713_0_0_5"/>
<dbReference type="InterPro" id="IPR010980">
    <property type="entry name" value="Cyt_c/b562"/>
</dbReference>
<proteinExistence type="predicted"/>
<dbReference type="AlphaFoldDB" id="B9JNA0"/>
<dbReference type="Gene3D" id="1.20.120.10">
    <property type="entry name" value="Cytochrome c/b562"/>
    <property type="match status" value="1"/>
</dbReference>
<evidence type="ECO:0000313" key="3">
    <source>
        <dbReference type="Proteomes" id="UP000001600"/>
    </source>
</evidence>
<keyword evidence="1" id="KW-1133">Transmembrane helix</keyword>
<keyword evidence="1" id="KW-0812">Transmembrane</keyword>
<dbReference type="SUPFAM" id="SSF47175">
    <property type="entry name" value="Cytochromes"/>
    <property type="match status" value="1"/>
</dbReference>
<dbReference type="Proteomes" id="UP000001600">
    <property type="component" value="Chromosome 2"/>
</dbReference>
<dbReference type="eggNOG" id="COG3909">
    <property type="taxonomic scope" value="Bacteria"/>
</dbReference>
<feature type="transmembrane region" description="Helical" evidence="1">
    <location>
        <begin position="12"/>
        <end position="32"/>
    </location>
</feature>
<dbReference type="InterPro" id="IPR002321">
    <property type="entry name" value="Cyt_c_II"/>
</dbReference>
<dbReference type="PROSITE" id="PS51009">
    <property type="entry name" value="CYTCII"/>
    <property type="match status" value="1"/>
</dbReference>
<evidence type="ECO:0000256" key="1">
    <source>
        <dbReference type="SAM" id="Phobius"/>
    </source>
</evidence>
<name>B9JNA0_RHIR8</name>
<organism evidence="2 3">
    <name type="scientific">Rhizobium rhizogenes (strain K84 / ATCC BAA-868)</name>
    <name type="common">Agrobacterium radiobacter</name>
    <dbReference type="NCBI Taxonomy" id="311403"/>
    <lineage>
        <taxon>Bacteria</taxon>
        <taxon>Pseudomonadati</taxon>
        <taxon>Pseudomonadota</taxon>
        <taxon>Alphaproteobacteria</taxon>
        <taxon>Hyphomicrobiales</taxon>
        <taxon>Rhizobiaceae</taxon>
        <taxon>Rhizobium/Agrobacterium group</taxon>
        <taxon>Rhizobium</taxon>
    </lineage>
</organism>
<gene>
    <name evidence="2" type="ordered locus">Arad_7558</name>
</gene>
<sequence length="187" mass="20193">MHEVPLTRYSATFYIGLITAIASVMAIAGHAADDLVTVRQGDMKAMAFSAKIIADMFKDPPTYSSAGFRRAADTIADKSGNALIVHFVGETATANSKAKPNLGEERDRFDRLATDLRNYANALAAAAERNPGTMGANMRMKLGEPMGGGPLGTHVRNETKLSSMSAEHIFHLMLQTCTTCHARFRTD</sequence>
<dbReference type="STRING" id="311403.Arad_7558"/>
<dbReference type="Pfam" id="PF01322">
    <property type="entry name" value="Cytochrom_C_2"/>
    <property type="match status" value="1"/>
</dbReference>
<dbReference type="GO" id="GO:0020037">
    <property type="term" value="F:heme binding"/>
    <property type="evidence" value="ECO:0007669"/>
    <property type="project" value="InterPro"/>
</dbReference>
<protein>
    <submittedName>
        <fullName evidence="2">Cytochrome c-like protein</fullName>
    </submittedName>
</protein>
<dbReference type="EMBL" id="CP000629">
    <property type="protein sequence ID" value="ACM29031.1"/>
    <property type="molecule type" value="Genomic_DNA"/>
</dbReference>
<reference evidence="2 3" key="1">
    <citation type="journal article" date="2009" name="J. Bacteriol.">
        <title>Genome sequences of three Agrobacterium biovars help elucidate the evolution of multichromosome genomes in bacteria.</title>
        <authorList>
            <person name="Slater S.C."/>
            <person name="Goldman B.S."/>
            <person name="Goodner B."/>
            <person name="Setubal J.C."/>
            <person name="Farrand S.K."/>
            <person name="Nester E.W."/>
            <person name="Burr T.J."/>
            <person name="Banta L."/>
            <person name="Dickerman A.W."/>
            <person name="Paulsen I."/>
            <person name="Otten L."/>
            <person name="Suen G."/>
            <person name="Welch R."/>
            <person name="Almeida N.F."/>
            <person name="Arnold F."/>
            <person name="Burton O.T."/>
            <person name="Du Z."/>
            <person name="Ewing A."/>
            <person name="Godsy E."/>
            <person name="Heisel S."/>
            <person name="Houmiel K.L."/>
            <person name="Jhaveri J."/>
            <person name="Lu J."/>
            <person name="Miller N.M."/>
            <person name="Norton S."/>
            <person name="Chen Q."/>
            <person name="Phoolcharoen W."/>
            <person name="Ohlin V."/>
            <person name="Ondrusek D."/>
            <person name="Pride N."/>
            <person name="Stricklin S.L."/>
            <person name="Sun J."/>
            <person name="Wheeler C."/>
            <person name="Wilson L."/>
            <person name="Zhu H."/>
            <person name="Wood D.W."/>
        </authorList>
    </citation>
    <scope>NUCLEOTIDE SEQUENCE [LARGE SCALE GENOMIC DNA]</scope>
    <source>
        <strain evidence="3">K84 / ATCC BAA-868</strain>
    </source>
</reference>
<dbReference type="GO" id="GO:0009055">
    <property type="term" value="F:electron transfer activity"/>
    <property type="evidence" value="ECO:0007669"/>
    <property type="project" value="InterPro"/>
</dbReference>
<dbReference type="KEGG" id="ara:Arad_7558"/>
<accession>B9JNA0</accession>
<dbReference type="GO" id="GO:0022900">
    <property type="term" value="P:electron transport chain"/>
    <property type="evidence" value="ECO:0007669"/>
    <property type="project" value="InterPro"/>
</dbReference>
<keyword evidence="1" id="KW-0472">Membrane</keyword>